<evidence type="ECO:0000256" key="8">
    <source>
        <dbReference type="SAM" id="Coils"/>
    </source>
</evidence>
<dbReference type="GO" id="GO:0015562">
    <property type="term" value="F:efflux transmembrane transporter activity"/>
    <property type="evidence" value="ECO:0007669"/>
    <property type="project" value="InterPro"/>
</dbReference>
<evidence type="ECO:0000256" key="3">
    <source>
        <dbReference type="ARBA" id="ARBA00022448"/>
    </source>
</evidence>
<dbReference type="NCBIfam" id="TIGR01844">
    <property type="entry name" value="type_I_sec_TolC"/>
    <property type="match status" value="1"/>
</dbReference>
<evidence type="ECO:0000256" key="5">
    <source>
        <dbReference type="ARBA" id="ARBA00022692"/>
    </source>
</evidence>
<keyword evidence="6" id="KW-0472">Membrane</keyword>
<dbReference type="Proteomes" id="UP000199467">
    <property type="component" value="Unassembled WGS sequence"/>
</dbReference>
<dbReference type="GO" id="GO:1990281">
    <property type="term" value="C:efflux pump complex"/>
    <property type="evidence" value="ECO:0007669"/>
    <property type="project" value="TreeGrafter"/>
</dbReference>
<dbReference type="SUPFAM" id="SSF56954">
    <property type="entry name" value="Outer membrane efflux proteins (OEP)"/>
    <property type="match status" value="1"/>
</dbReference>
<keyword evidence="5" id="KW-0812">Transmembrane</keyword>
<evidence type="ECO:0000313" key="10">
    <source>
        <dbReference type="Proteomes" id="UP000199467"/>
    </source>
</evidence>
<dbReference type="GO" id="GO:0009279">
    <property type="term" value="C:cell outer membrane"/>
    <property type="evidence" value="ECO:0007669"/>
    <property type="project" value="UniProtKB-SubCell"/>
</dbReference>
<dbReference type="Gene3D" id="1.20.1600.10">
    <property type="entry name" value="Outer membrane efflux proteins (OEP)"/>
    <property type="match status" value="1"/>
</dbReference>
<keyword evidence="10" id="KW-1185">Reference proteome</keyword>
<keyword evidence="4" id="KW-1134">Transmembrane beta strand</keyword>
<feature type="coiled-coil region" evidence="8">
    <location>
        <begin position="122"/>
        <end position="180"/>
    </location>
</feature>
<feature type="coiled-coil region" evidence="8">
    <location>
        <begin position="299"/>
        <end position="326"/>
    </location>
</feature>
<sequence length="423" mass="47257">MATSTPVDLWDLYIETRNADPRILRAGALEKSSEGRQREALGRLLPQLGGSASVNRSQREDDLARSHYNGQAYSLGLSQLLYAPQAWRSYQKFSALTRQSTFEYEEARVQASIDLAERYFAVLAAEDELRLVQAELDATARNHVRTEALFAKKMARVTDVLELKARVDLLKAQAIEAANQIEIDREAIAELIGRSLEQPLKRLAAQPDFLPPQQSQEFWVETALRSNPALLAREQALDAAHAALGEAKAEHLPTLALDLSAQRSDIGYEGTATPRSDTYVASLGVQIPLYSGGSTQARVASLHAELDATQHEREALRRQVVRETRTAYLNLEASLNRVTALQFALASAERSRTATEQAFSYGVMNAVDVLNSIEMEFRAKRDLLQSQYHYITSLLVLYRWSGRLSDTDIRQVNSWLTASQPNR</sequence>
<dbReference type="RefSeq" id="WP_017678763.1">
    <property type="nucleotide sequence ID" value="NZ_FMZQ01000011.1"/>
</dbReference>
<organism evidence="9 10">
    <name type="scientific">Ectopseudomonas chengduensis</name>
    <dbReference type="NCBI Taxonomy" id="489632"/>
    <lineage>
        <taxon>Bacteria</taxon>
        <taxon>Pseudomonadati</taxon>
        <taxon>Pseudomonadota</taxon>
        <taxon>Gammaproteobacteria</taxon>
        <taxon>Pseudomonadales</taxon>
        <taxon>Pseudomonadaceae</taxon>
        <taxon>Ectopseudomonas</taxon>
    </lineage>
</organism>
<dbReference type="EMBL" id="FMZQ01000011">
    <property type="protein sequence ID" value="SDD12537.1"/>
    <property type="molecule type" value="Genomic_DNA"/>
</dbReference>
<comment type="similarity">
    <text evidence="2">Belongs to the outer membrane factor (OMF) (TC 1.B.17) family.</text>
</comment>
<reference evidence="10" key="1">
    <citation type="submission" date="2016-10" db="EMBL/GenBank/DDBJ databases">
        <authorList>
            <person name="Varghese N."/>
            <person name="Submissions S."/>
        </authorList>
    </citation>
    <scope>NUCLEOTIDE SEQUENCE [LARGE SCALE GENOMIC DNA]</scope>
    <source>
        <strain evidence="10">DSM 26382</strain>
    </source>
</reference>
<evidence type="ECO:0000256" key="4">
    <source>
        <dbReference type="ARBA" id="ARBA00022452"/>
    </source>
</evidence>
<evidence type="ECO:0000256" key="6">
    <source>
        <dbReference type="ARBA" id="ARBA00023136"/>
    </source>
</evidence>
<keyword evidence="3" id="KW-0813">Transport</keyword>
<proteinExistence type="inferred from homology"/>
<evidence type="ECO:0000256" key="7">
    <source>
        <dbReference type="ARBA" id="ARBA00023237"/>
    </source>
</evidence>
<evidence type="ECO:0000256" key="1">
    <source>
        <dbReference type="ARBA" id="ARBA00004442"/>
    </source>
</evidence>
<evidence type="ECO:0000256" key="2">
    <source>
        <dbReference type="ARBA" id="ARBA00007613"/>
    </source>
</evidence>
<dbReference type="InterPro" id="IPR051906">
    <property type="entry name" value="TolC-like"/>
</dbReference>
<dbReference type="Pfam" id="PF02321">
    <property type="entry name" value="OEP"/>
    <property type="match status" value="2"/>
</dbReference>
<gene>
    <name evidence="9" type="ORF">SAMN05216576_11161</name>
</gene>
<dbReference type="AlphaFoldDB" id="A0A1G6S8U1"/>
<comment type="subcellular location">
    <subcellularLocation>
        <location evidence="1">Cell outer membrane</location>
    </subcellularLocation>
</comment>
<keyword evidence="7" id="KW-0998">Cell outer membrane</keyword>
<dbReference type="InterPro" id="IPR010130">
    <property type="entry name" value="T1SS_OMP_TolC"/>
</dbReference>
<name>A0A1G6S8U1_9GAMM</name>
<keyword evidence="8" id="KW-0175">Coiled coil</keyword>
<dbReference type="PANTHER" id="PTHR30026:SF20">
    <property type="entry name" value="OUTER MEMBRANE PROTEIN TOLC"/>
    <property type="match status" value="1"/>
</dbReference>
<evidence type="ECO:0000313" key="9">
    <source>
        <dbReference type="EMBL" id="SDD12537.1"/>
    </source>
</evidence>
<dbReference type="InterPro" id="IPR003423">
    <property type="entry name" value="OMP_efflux"/>
</dbReference>
<dbReference type="PANTHER" id="PTHR30026">
    <property type="entry name" value="OUTER MEMBRANE PROTEIN TOLC"/>
    <property type="match status" value="1"/>
</dbReference>
<protein>
    <submittedName>
        <fullName evidence="9">Outer membrane protein</fullName>
    </submittedName>
</protein>
<accession>A0A1G6S8U1</accession>
<dbReference type="GO" id="GO:0015288">
    <property type="term" value="F:porin activity"/>
    <property type="evidence" value="ECO:0007669"/>
    <property type="project" value="TreeGrafter"/>
</dbReference>